<dbReference type="InterPro" id="IPR002912">
    <property type="entry name" value="ACT_dom"/>
</dbReference>
<name>W4V0B4_9FIRM</name>
<dbReference type="OrthoDB" id="9790662at2"/>
<reference evidence="2" key="1">
    <citation type="journal article" date="2014" name="Genome Announc.">
        <title>Draft Genome Sequence of Clostridium straminisolvens Strain JCM 21531T, Isolated from a Cellulose-Degrading Bacterial Community.</title>
        <authorList>
            <person name="Yuki M."/>
            <person name="Oshima K."/>
            <person name="Suda W."/>
            <person name="Sakamoto M."/>
            <person name="Kitamura K."/>
            <person name="Iida T."/>
            <person name="Hattori M."/>
            <person name="Ohkuma M."/>
        </authorList>
    </citation>
    <scope>NUCLEOTIDE SEQUENCE [LARGE SCALE GENOMIC DNA]</scope>
    <source>
        <strain evidence="2">JCM 21531</strain>
    </source>
</reference>
<dbReference type="Gene3D" id="3.30.2130.10">
    <property type="entry name" value="VC0802-like"/>
    <property type="match status" value="1"/>
</dbReference>
<dbReference type="PANTHER" id="PTHR40099">
    <property type="entry name" value="ACETOLACTATE SYNTHASE, SMALL SUBUNIT"/>
    <property type="match status" value="1"/>
</dbReference>
<dbReference type="CDD" id="cd04882">
    <property type="entry name" value="ACT_Bt0572_2"/>
    <property type="match status" value="1"/>
</dbReference>
<evidence type="ECO:0000313" key="2">
    <source>
        <dbReference type="EMBL" id="GAE86910.1"/>
    </source>
</evidence>
<dbReference type="EMBL" id="BAVR01000002">
    <property type="protein sequence ID" value="GAE86910.1"/>
    <property type="molecule type" value="Genomic_DNA"/>
</dbReference>
<proteinExistence type="predicted"/>
<dbReference type="RefSeq" id="WP_038286689.1">
    <property type="nucleotide sequence ID" value="NZ_BAVR01000002.1"/>
</dbReference>
<dbReference type="PANTHER" id="PTHR40099:SF1">
    <property type="entry name" value="ACETOLACTATE SYNTHASE, SMALL SUBUNIT"/>
    <property type="match status" value="1"/>
</dbReference>
<dbReference type="Proteomes" id="UP000019109">
    <property type="component" value="Unassembled WGS sequence"/>
</dbReference>
<dbReference type="PROSITE" id="PS51671">
    <property type="entry name" value="ACT"/>
    <property type="match status" value="1"/>
</dbReference>
<gene>
    <name evidence="2" type="ORF">JCM21531_242</name>
</gene>
<evidence type="ECO:0000259" key="1">
    <source>
        <dbReference type="PROSITE" id="PS51671"/>
    </source>
</evidence>
<protein>
    <submittedName>
        <fullName evidence="2">Amino acid-binding ACT</fullName>
    </submittedName>
</protein>
<comment type="caution">
    <text evidence="2">The sequence shown here is derived from an EMBL/GenBank/DDBJ whole genome shotgun (WGS) entry which is preliminary data.</text>
</comment>
<accession>W4V0B4</accession>
<evidence type="ECO:0000313" key="3">
    <source>
        <dbReference type="Proteomes" id="UP000019109"/>
    </source>
</evidence>
<dbReference type="AlphaFoldDB" id="W4V0B4"/>
<dbReference type="InterPro" id="IPR045739">
    <property type="entry name" value="ACT_dom_pair"/>
</dbReference>
<organism evidence="2 3">
    <name type="scientific">Acetivibrio straminisolvens JCM 21531</name>
    <dbReference type="NCBI Taxonomy" id="1294263"/>
    <lineage>
        <taxon>Bacteria</taxon>
        <taxon>Bacillati</taxon>
        <taxon>Bacillota</taxon>
        <taxon>Clostridia</taxon>
        <taxon>Eubacteriales</taxon>
        <taxon>Oscillospiraceae</taxon>
        <taxon>Acetivibrio</taxon>
    </lineage>
</organism>
<dbReference type="Pfam" id="PF19571">
    <property type="entry name" value="ACT_8"/>
    <property type="match status" value="1"/>
</dbReference>
<feature type="domain" description="ACT" evidence="1">
    <location>
        <begin position="71"/>
        <end position="143"/>
    </location>
</feature>
<sequence>MLVKQISVFLENKSGRLAEVTRVLAESNVDISALSIADTTDFGILRLIVNDPETAEKTLKDNGFTVSCCDVIAVSVPDKPGGLAKVLSVLETESIDIEYMYAFVGKAENEALVIFRLDNPEKAVEMLEKAGVKVLSSDKVYKL</sequence>
<dbReference type="InterPro" id="IPR045865">
    <property type="entry name" value="ACT-like_dom_sf"/>
</dbReference>
<dbReference type="SUPFAM" id="SSF55021">
    <property type="entry name" value="ACT-like"/>
    <property type="match status" value="2"/>
</dbReference>
<dbReference type="STRING" id="1294263.JCM21531_242"/>
<keyword evidence="3" id="KW-1185">Reference proteome</keyword>
<dbReference type="CDD" id="cd04908">
    <property type="entry name" value="ACT_Bt0572_1"/>
    <property type="match status" value="1"/>
</dbReference>